<reference evidence="10" key="1">
    <citation type="submission" date="2021-01" db="EMBL/GenBank/DDBJ databases">
        <title>Genome seq and assembly of Tabrizicola sp. KVB23.</title>
        <authorList>
            <person name="Chhetri G."/>
        </authorList>
    </citation>
    <scope>NUCLEOTIDE SEQUENCE</scope>
    <source>
        <strain evidence="10">KVB23</strain>
    </source>
</reference>
<evidence type="ECO:0000256" key="7">
    <source>
        <dbReference type="ARBA" id="ARBA00049183"/>
    </source>
</evidence>
<organism evidence="10 11">
    <name type="scientific">Fuscibacter oryzae</name>
    <dbReference type="NCBI Taxonomy" id="2803939"/>
    <lineage>
        <taxon>Bacteria</taxon>
        <taxon>Pseudomonadati</taxon>
        <taxon>Pseudomonadota</taxon>
        <taxon>Alphaproteobacteria</taxon>
        <taxon>Rhodobacterales</taxon>
        <taxon>Paracoccaceae</taxon>
        <taxon>Fuscibacter</taxon>
    </lineage>
</organism>
<dbReference type="GO" id="GO:0009245">
    <property type="term" value="P:lipid A biosynthetic process"/>
    <property type="evidence" value="ECO:0007669"/>
    <property type="project" value="TreeGrafter"/>
</dbReference>
<evidence type="ECO:0000256" key="6">
    <source>
        <dbReference type="ARBA" id="ARBA00031445"/>
    </source>
</evidence>
<dbReference type="GO" id="GO:0043842">
    <property type="term" value="F:Kdo transferase activity"/>
    <property type="evidence" value="ECO:0007669"/>
    <property type="project" value="UniProtKB-EC"/>
</dbReference>
<evidence type="ECO:0000256" key="4">
    <source>
        <dbReference type="ARBA" id="ARBA00019077"/>
    </source>
</evidence>
<protein>
    <recommendedName>
        <fullName evidence="4 8">3-deoxy-D-manno-octulosonic acid transferase</fullName>
        <shortName evidence="8">Kdo transferase</shortName>
        <ecNumber evidence="3 8">2.4.99.12</ecNumber>
    </recommendedName>
    <alternativeName>
        <fullName evidence="6 8">Lipid IV(A) 3-deoxy-D-manno-octulosonic acid transferase</fullName>
    </alternativeName>
</protein>
<feature type="domain" description="3-deoxy-D-manno-octulosonic-acid transferase N-terminal" evidence="9">
    <location>
        <begin position="70"/>
        <end position="169"/>
    </location>
</feature>
<comment type="caution">
    <text evidence="10">The sequence shown here is derived from an EMBL/GenBank/DDBJ whole genome shotgun (WGS) entry which is preliminary data.</text>
</comment>
<evidence type="ECO:0000256" key="2">
    <source>
        <dbReference type="ARBA" id="ARBA00004713"/>
    </source>
</evidence>
<keyword evidence="8" id="KW-1003">Cell membrane</keyword>
<accession>A0A8J7SQU2</accession>
<comment type="pathway">
    <text evidence="2 8">Bacterial outer membrane biogenesis; LPS core biosynthesis.</text>
</comment>
<keyword evidence="5 8" id="KW-0808">Transferase</keyword>
<evidence type="ECO:0000256" key="8">
    <source>
        <dbReference type="RuleBase" id="RU365103"/>
    </source>
</evidence>
<dbReference type="Gene3D" id="3.40.50.2000">
    <property type="entry name" value="Glycogen Phosphorylase B"/>
    <property type="match status" value="1"/>
</dbReference>
<dbReference type="AlphaFoldDB" id="A0A8J7SQU2"/>
<comment type="catalytic activity">
    <reaction evidence="7 8">
        <text>lipid IVA (E. coli) + CMP-3-deoxy-beta-D-manno-octulosonate = alpha-Kdo-(2-&gt;6)-lipid IVA (E. coli) + CMP + H(+)</text>
        <dbReference type="Rhea" id="RHEA:28066"/>
        <dbReference type="ChEBI" id="CHEBI:15378"/>
        <dbReference type="ChEBI" id="CHEBI:58603"/>
        <dbReference type="ChEBI" id="CHEBI:60364"/>
        <dbReference type="ChEBI" id="CHEBI:60377"/>
        <dbReference type="ChEBI" id="CHEBI:85987"/>
        <dbReference type="EC" id="2.4.99.12"/>
    </reaction>
</comment>
<dbReference type="Proteomes" id="UP000619033">
    <property type="component" value="Unassembled WGS sequence"/>
</dbReference>
<evidence type="ECO:0000313" key="11">
    <source>
        <dbReference type="Proteomes" id="UP000619033"/>
    </source>
</evidence>
<keyword evidence="8" id="KW-0472">Membrane</keyword>
<dbReference type="InterPro" id="IPR038107">
    <property type="entry name" value="Glycos_transf_N_sf"/>
</dbReference>
<dbReference type="RefSeq" id="WP_202658161.1">
    <property type="nucleotide sequence ID" value="NZ_JAESVP010000001.1"/>
</dbReference>
<evidence type="ECO:0000256" key="3">
    <source>
        <dbReference type="ARBA" id="ARBA00012621"/>
    </source>
</evidence>
<evidence type="ECO:0000256" key="5">
    <source>
        <dbReference type="ARBA" id="ARBA00022679"/>
    </source>
</evidence>
<comment type="function">
    <text evidence="1 8">Involved in lipopolysaccharide (LPS) biosynthesis. Catalyzes the transfer of 3-deoxy-D-manno-octulosonate (Kdo) residue(s) from CMP-Kdo to lipid IV(A), the tetraacyldisaccharide-1,4'-bisphosphate precursor of lipid A.</text>
</comment>
<dbReference type="EMBL" id="JAESVP010000001">
    <property type="protein sequence ID" value="MBL4927051.1"/>
    <property type="molecule type" value="Genomic_DNA"/>
</dbReference>
<dbReference type="GO" id="GO:0005886">
    <property type="term" value="C:plasma membrane"/>
    <property type="evidence" value="ECO:0007669"/>
    <property type="project" value="UniProtKB-SubCell"/>
</dbReference>
<dbReference type="Pfam" id="PF04413">
    <property type="entry name" value="Glycos_transf_N"/>
    <property type="match status" value="1"/>
</dbReference>
<dbReference type="InterPro" id="IPR007507">
    <property type="entry name" value="Glycos_transf_N"/>
</dbReference>
<comment type="subcellular location">
    <subcellularLocation>
        <location evidence="8">Cell membrane</location>
    </subcellularLocation>
</comment>
<dbReference type="EC" id="2.4.99.12" evidence="3 8"/>
<sequence length="386" mass="41555">MAFSLGRRLYDLAWRSEATDRPAWPPRPAGRLIWLHSPRPTVACGMAELGRRLAEEDGFAILRSPLGAEAPVDRTPEVRSFLDHWRPELIAIAEGELRPALFREAVQRNIPILLLEAREPWLVRGREALLPGLIRSALADVRLVLALDDGAARAFRRAGAAQVEVAGRLEEESAALPCLEAERAALAKVMATRPVWLAAMVPEGEEATVIAAHRACLRLAHRLLLVMVPENPDRAEALAARLTEDEGWTVALRARDEEPDPEVEVYIADNLQEFGLWYRLAPVTFVGGTLAAQGALRNPMEPAALGSAILHGPRTGVYGTAFGRLGAARAARAVGSANDLAEALGDLLAPDKAARLAQAAWAVASDGAEATEKVLGLIRQLTEGGG</sequence>
<evidence type="ECO:0000259" key="9">
    <source>
        <dbReference type="Pfam" id="PF04413"/>
    </source>
</evidence>
<dbReference type="GO" id="GO:0009244">
    <property type="term" value="P:lipopolysaccharide core region biosynthetic process"/>
    <property type="evidence" value="ECO:0007669"/>
    <property type="project" value="UniProtKB-UniRule"/>
</dbReference>
<proteinExistence type="inferred from homology"/>
<keyword evidence="11" id="KW-1185">Reference proteome</keyword>
<dbReference type="PANTHER" id="PTHR42755:SF1">
    <property type="entry name" value="3-DEOXY-D-MANNO-OCTULOSONIC ACID TRANSFERASE, MITOCHONDRIAL-RELATED"/>
    <property type="match status" value="1"/>
</dbReference>
<evidence type="ECO:0000313" key="10">
    <source>
        <dbReference type="EMBL" id="MBL4927051.1"/>
    </source>
</evidence>
<comment type="similarity">
    <text evidence="8">Belongs to the glycosyltransferase group 1 family.</text>
</comment>
<gene>
    <name evidence="10" type="ORF">JI744_02920</name>
</gene>
<dbReference type="Gene3D" id="3.40.50.11720">
    <property type="entry name" value="3-Deoxy-D-manno-octulosonic-acid transferase, N-terminal domain"/>
    <property type="match status" value="1"/>
</dbReference>
<keyword evidence="8" id="KW-0448">Lipopolysaccharide biosynthesis</keyword>
<dbReference type="InterPro" id="IPR039901">
    <property type="entry name" value="Kdotransferase"/>
</dbReference>
<dbReference type="PANTHER" id="PTHR42755">
    <property type="entry name" value="3-DEOXY-MANNO-OCTULOSONATE CYTIDYLYLTRANSFERASE"/>
    <property type="match status" value="1"/>
</dbReference>
<name>A0A8J7SQU2_9RHOB</name>
<evidence type="ECO:0000256" key="1">
    <source>
        <dbReference type="ARBA" id="ARBA00003394"/>
    </source>
</evidence>
<dbReference type="UniPathway" id="UPA00958"/>